<dbReference type="Pfam" id="PF12850">
    <property type="entry name" value="Metallophos_2"/>
    <property type="match status" value="1"/>
</dbReference>
<dbReference type="EMBL" id="JBHTON010000037">
    <property type="protein sequence ID" value="MFD1485790.1"/>
    <property type="molecule type" value="Genomic_DNA"/>
</dbReference>
<proteinExistence type="inferred from homology"/>
<keyword evidence="5" id="KW-1185">Reference proteome</keyword>
<dbReference type="PANTHER" id="PTHR11124">
    <property type="entry name" value="VACUOLAR SORTING PROTEIN VPS29"/>
    <property type="match status" value="1"/>
</dbReference>
<dbReference type="NCBIfam" id="TIGR00040">
    <property type="entry name" value="yfcE"/>
    <property type="match status" value="1"/>
</dbReference>
<dbReference type="Proteomes" id="UP001597252">
    <property type="component" value="Unassembled WGS sequence"/>
</dbReference>
<comment type="caution">
    <text evidence="4">The sequence shown here is derived from an EMBL/GenBank/DDBJ whole genome shotgun (WGS) entry which is preliminary data.</text>
</comment>
<evidence type="ECO:0000256" key="2">
    <source>
        <dbReference type="RuleBase" id="RU362039"/>
    </source>
</evidence>
<gene>
    <name evidence="4" type="ORF">ACFQ5J_11160</name>
</gene>
<dbReference type="EC" id="3.1.4.-" evidence="2"/>
<evidence type="ECO:0000313" key="5">
    <source>
        <dbReference type="Proteomes" id="UP001597252"/>
    </source>
</evidence>
<evidence type="ECO:0000259" key="3">
    <source>
        <dbReference type="Pfam" id="PF12850"/>
    </source>
</evidence>
<evidence type="ECO:0000256" key="1">
    <source>
        <dbReference type="ARBA" id="ARBA00008950"/>
    </source>
</evidence>
<dbReference type="InterPro" id="IPR000979">
    <property type="entry name" value="Phosphodiesterase_MJ0936/Vps29"/>
</dbReference>
<comment type="cofactor">
    <cofactor evidence="2">
        <name>a divalent metal cation</name>
        <dbReference type="ChEBI" id="CHEBI:60240"/>
    </cofactor>
</comment>
<reference evidence="5" key="1">
    <citation type="journal article" date="2019" name="Int. J. Syst. Evol. Microbiol.">
        <title>The Global Catalogue of Microorganisms (GCM) 10K type strain sequencing project: providing services to taxonomists for standard genome sequencing and annotation.</title>
        <authorList>
            <consortium name="The Broad Institute Genomics Platform"/>
            <consortium name="The Broad Institute Genome Sequencing Center for Infectious Disease"/>
            <person name="Wu L."/>
            <person name="Ma J."/>
        </authorList>
    </citation>
    <scope>NUCLEOTIDE SEQUENCE [LARGE SCALE GENOMIC DNA]</scope>
    <source>
        <strain evidence="5">CCM 8903</strain>
    </source>
</reference>
<keyword evidence="2" id="KW-0479">Metal-binding</keyword>
<dbReference type="InterPro" id="IPR029052">
    <property type="entry name" value="Metallo-depent_PP-like"/>
</dbReference>
<dbReference type="Gene3D" id="3.60.21.10">
    <property type="match status" value="1"/>
</dbReference>
<dbReference type="RefSeq" id="WP_125753419.1">
    <property type="nucleotide sequence ID" value="NZ_JBHTON010000037.1"/>
</dbReference>
<dbReference type="InterPro" id="IPR024654">
    <property type="entry name" value="Calcineurin-like_PHP_lpxH"/>
</dbReference>
<dbReference type="SUPFAM" id="SSF56300">
    <property type="entry name" value="Metallo-dependent phosphatases"/>
    <property type="match status" value="1"/>
</dbReference>
<feature type="domain" description="Calcineurin-like phosphoesterase" evidence="3">
    <location>
        <begin position="1"/>
        <end position="145"/>
    </location>
</feature>
<organism evidence="4 5">
    <name type="scientific">Lacticaseibacillus baoqingensis</name>
    <dbReference type="NCBI Taxonomy" id="2486013"/>
    <lineage>
        <taxon>Bacteria</taxon>
        <taxon>Bacillati</taxon>
        <taxon>Bacillota</taxon>
        <taxon>Bacilli</taxon>
        <taxon>Lactobacillales</taxon>
        <taxon>Lactobacillaceae</taxon>
        <taxon>Lacticaseibacillus</taxon>
    </lineage>
</organism>
<accession>A0ABW4EBJ3</accession>
<comment type="similarity">
    <text evidence="1 2">Belongs to the metallophosphoesterase superfamily. YfcE family.</text>
</comment>
<name>A0ABW4EBJ3_9LACO</name>
<evidence type="ECO:0000313" key="4">
    <source>
        <dbReference type="EMBL" id="MFD1485790.1"/>
    </source>
</evidence>
<sequence length="171" mass="19136">MKLVVVSDTHGDAEILKTILKQQPDADGYFYCGDSELTANDPLFDTYQAVAGNMDDDPDFPLTVTQDFSGVRVWMTHGHRFNVNFTLAPLLAAGQAQQAQIILFGHTHQLGVFMEEQMLVLNPGSISQPRGQYARLGGTYAVITWTSTQYHVQYVNRDGQPVPKLAFDWQR</sequence>
<protein>
    <recommendedName>
        <fullName evidence="2">Phosphoesterase</fullName>
        <ecNumber evidence="2">3.1.4.-</ecNumber>
    </recommendedName>
</protein>